<accession>A0ABW5Z0C3</accession>
<dbReference type="Proteomes" id="UP001597509">
    <property type="component" value="Unassembled WGS sequence"/>
</dbReference>
<feature type="region of interest" description="Disordered" evidence="1">
    <location>
        <begin position="82"/>
        <end position="103"/>
    </location>
</feature>
<reference evidence="4" key="1">
    <citation type="journal article" date="2019" name="Int. J. Syst. Evol. Microbiol.">
        <title>The Global Catalogue of Microorganisms (GCM) 10K type strain sequencing project: providing services to taxonomists for standard genome sequencing and annotation.</title>
        <authorList>
            <consortium name="The Broad Institute Genomics Platform"/>
            <consortium name="The Broad Institute Genome Sequencing Center for Infectious Disease"/>
            <person name="Wu L."/>
            <person name="Ma J."/>
        </authorList>
    </citation>
    <scope>NUCLEOTIDE SEQUENCE [LARGE SCALE GENOMIC DNA]</scope>
    <source>
        <strain evidence="4">KCTC 22209</strain>
    </source>
</reference>
<evidence type="ECO:0000313" key="3">
    <source>
        <dbReference type="EMBL" id="MFD2905840.1"/>
    </source>
</evidence>
<comment type="caution">
    <text evidence="3">The sequence shown here is derived from an EMBL/GenBank/DDBJ whole genome shotgun (WGS) entry which is preliminary data.</text>
</comment>
<feature type="transmembrane region" description="Helical" evidence="2">
    <location>
        <begin position="36"/>
        <end position="57"/>
    </location>
</feature>
<dbReference type="RefSeq" id="WP_380922705.1">
    <property type="nucleotide sequence ID" value="NZ_JBHUPE010000007.1"/>
</dbReference>
<sequence>MRYNCPQFDSHITFIVISEGYIGINIVSKPLMLIRILLPFISPLPISVLLYFTPCLFRFKHYTRNYPLLNIAKPKIKPLERSKPKRQVPIAKETVNTTKGGTK</sequence>
<evidence type="ECO:0000256" key="1">
    <source>
        <dbReference type="SAM" id="MobiDB-lite"/>
    </source>
</evidence>
<feature type="compositionally biased region" description="Polar residues" evidence="1">
    <location>
        <begin position="94"/>
        <end position="103"/>
    </location>
</feature>
<keyword evidence="4" id="KW-1185">Reference proteome</keyword>
<proteinExistence type="predicted"/>
<keyword evidence="2" id="KW-0472">Membrane</keyword>
<organism evidence="3 4">
    <name type="scientific">Sphingobacterium anhuiense</name>
    <dbReference type="NCBI Taxonomy" id="493780"/>
    <lineage>
        <taxon>Bacteria</taxon>
        <taxon>Pseudomonadati</taxon>
        <taxon>Bacteroidota</taxon>
        <taxon>Sphingobacteriia</taxon>
        <taxon>Sphingobacteriales</taxon>
        <taxon>Sphingobacteriaceae</taxon>
        <taxon>Sphingobacterium</taxon>
    </lineage>
</organism>
<evidence type="ECO:0000256" key="2">
    <source>
        <dbReference type="SAM" id="Phobius"/>
    </source>
</evidence>
<dbReference type="EMBL" id="JBHUPE010000007">
    <property type="protein sequence ID" value="MFD2905840.1"/>
    <property type="molecule type" value="Genomic_DNA"/>
</dbReference>
<keyword evidence="2" id="KW-0812">Transmembrane</keyword>
<protein>
    <submittedName>
        <fullName evidence="3">Uncharacterized protein</fullName>
    </submittedName>
</protein>
<name>A0ABW5Z0C3_9SPHI</name>
<keyword evidence="2" id="KW-1133">Transmembrane helix</keyword>
<gene>
    <name evidence="3" type="ORF">ACFS6I_18070</name>
</gene>
<evidence type="ECO:0000313" key="4">
    <source>
        <dbReference type="Proteomes" id="UP001597509"/>
    </source>
</evidence>